<evidence type="ECO:0000256" key="9">
    <source>
        <dbReference type="ARBA" id="ARBA00023012"/>
    </source>
</evidence>
<feature type="domain" description="Histidine kinase" evidence="11">
    <location>
        <begin position="34"/>
        <end position="236"/>
    </location>
</feature>
<dbReference type="InterPro" id="IPR037006">
    <property type="entry name" value="CheA-like_homodim_sf"/>
</dbReference>
<feature type="domain" description="CheW-like" evidence="12">
    <location>
        <begin position="238"/>
        <end position="369"/>
    </location>
</feature>
<comment type="function">
    <text evidence="10">Involved in the transmission of sensory signals from the chemoreceptors to the flagellar motors. CheA is autophosphorylated; it can transfer its phosphate group to either CheB or CheY.</text>
</comment>
<name>A0A1V4IPR8_9CLOT</name>
<dbReference type="InterPro" id="IPR036890">
    <property type="entry name" value="HATPase_C_sf"/>
</dbReference>
<dbReference type="FunFam" id="3.30.565.10:FF:000016">
    <property type="entry name" value="Chemotaxis protein CheA, putative"/>
    <property type="match status" value="1"/>
</dbReference>
<dbReference type="InterPro" id="IPR005467">
    <property type="entry name" value="His_kinase_dom"/>
</dbReference>
<dbReference type="Gene3D" id="3.30.565.10">
    <property type="entry name" value="Histidine kinase-like ATPase, C-terminal domain"/>
    <property type="match status" value="1"/>
</dbReference>
<keyword evidence="4" id="KW-0145">Chemotaxis</keyword>
<dbReference type="GO" id="GO:0000155">
    <property type="term" value="F:phosphorelay sensor kinase activity"/>
    <property type="evidence" value="ECO:0007669"/>
    <property type="project" value="InterPro"/>
</dbReference>
<dbReference type="InterPro" id="IPR002545">
    <property type="entry name" value="CheW-lke_dom"/>
</dbReference>
<dbReference type="InterPro" id="IPR036097">
    <property type="entry name" value="HisK_dim/P_sf"/>
</dbReference>
<evidence type="ECO:0000259" key="11">
    <source>
        <dbReference type="PROSITE" id="PS50109"/>
    </source>
</evidence>
<dbReference type="OrthoDB" id="9803176at2"/>
<dbReference type="GO" id="GO:0005737">
    <property type="term" value="C:cytoplasm"/>
    <property type="evidence" value="ECO:0007669"/>
    <property type="project" value="InterPro"/>
</dbReference>
<dbReference type="Gene3D" id="1.10.287.560">
    <property type="entry name" value="Histidine kinase CheA-like, homodimeric domain"/>
    <property type="match status" value="1"/>
</dbReference>
<dbReference type="InterPro" id="IPR051315">
    <property type="entry name" value="Bact_Chemotaxis_CheA"/>
</dbReference>
<dbReference type="InterPro" id="IPR036061">
    <property type="entry name" value="CheW-like_dom_sf"/>
</dbReference>
<evidence type="ECO:0000313" key="13">
    <source>
        <dbReference type="EMBL" id="OPJ61903.1"/>
    </source>
</evidence>
<dbReference type="Pfam" id="PF01584">
    <property type="entry name" value="CheW"/>
    <property type="match status" value="1"/>
</dbReference>
<evidence type="ECO:0000256" key="1">
    <source>
        <dbReference type="ARBA" id="ARBA00000085"/>
    </source>
</evidence>
<comment type="caution">
    <text evidence="13">The sequence shown here is derived from an EMBL/GenBank/DDBJ whole genome shotgun (WGS) entry which is preliminary data.</text>
</comment>
<evidence type="ECO:0000256" key="7">
    <source>
        <dbReference type="ARBA" id="ARBA00022777"/>
    </source>
</evidence>
<dbReference type="Proteomes" id="UP000190080">
    <property type="component" value="Unassembled WGS sequence"/>
</dbReference>
<keyword evidence="6 13" id="KW-0808">Transferase</keyword>
<dbReference type="SUPFAM" id="SSF50341">
    <property type="entry name" value="CheW-like"/>
    <property type="match status" value="1"/>
</dbReference>
<evidence type="ECO:0000256" key="8">
    <source>
        <dbReference type="ARBA" id="ARBA00022840"/>
    </source>
</evidence>
<evidence type="ECO:0000259" key="12">
    <source>
        <dbReference type="PROSITE" id="PS50851"/>
    </source>
</evidence>
<dbReference type="InterPro" id="IPR003594">
    <property type="entry name" value="HATPase_dom"/>
</dbReference>
<dbReference type="Gene3D" id="2.30.30.40">
    <property type="entry name" value="SH3 Domains"/>
    <property type="match status" value="1"/>
</dbReference>
<dbReference type="PROSITE" id="PS50109">
    <property type="entry name" value="HIS_KIN"/>
    <property type="match status" value="1"/>
</dbReference>
<dbReference type="EC" id="2.7.13.3" evidence="2"/>
<organism evidence="13 14">
    <name type="scientific">Clostridium oryzae</name>
    <dbReference type="NCBI Taxonomy" id="1450648"/>
    <lineage>
        <taxon>Bacteria</taxon>
        <taxon>Bacillati</taxon>
        <taxon>Bacillota</taxon>
        <taxon>Clostridia</taxon>
        <taxon>Eubacteriales</taxon>
        <taxon>Clostridiaceae</taxon>
        <taxon>Clostridium</taxon>
    </lineage>
</organism>
<dbReference type="PROSITE" id="PS50851">
    <property type="entry name" value="CHEW"/>
    <property type="match status" value="1"/>
</dbReference>
<dbReference type="PRINTS" id="PR00344">
    <property type="entry name" value="BCTRLSENSOR"/>
</dbReference>
<keyword evidence="8" id="KW-0547">Nucleotide-binding</keyword>
<evidence type="ECO:0000256" key="3">
    <source>
        <dbReference type="ARBA" id="ARBA00021495"/>
    </source>
</evidence>
<dbReference type="SMART" id="SM00387">
    <property type="entry name" value="HATPase_c"/>
    <property type="match status" value="1"/>
</dbReference>
<evidence type="ECO:0000256" key="10">
    <source>
        <dbReference type="ARBA" id="ARBA00035100"/>
    </source>
</evidence>
<protein>
    <recommendedName>
        <fullName evidence="3">Chemotaxis protein CheA</fullName>
        <ecNumber evidence="2">2.7.13.3</ecNumber>
    </recommendedName>
</protein>
<keyword evidence="9" id="KW-0902">Two-component regulatory system</keyword>
<dbReference type="Pfam" id="PF02518">
    <property type="entry name" value="HATPase_c"/>
    <property type="match status" value="1"/>
</dbReference>
<gene>
    <name evidence="13" type="primary">cheA_1</name>
    <name evidence="13" type="ORF">CLORY_19950</name>
</gene>
<evidence type="ECO:0000313" key="14">
    <source>
        <dbReference type="Proteomes" id="UP000190080"/>
    </source>
</evidence>
<evidence type="ECO:0000256" key="4">
    <source>
        <dbReference type="ARBA" id="ARBA00022500"/>
    </source>
</evidence>
<evidence type="ECO:0000256" key="6">
    <source>
        <dbReference type="ARBA" id="ARBA00022679"/>
    </source>
</evidence>
<proteinExistence type="predicted"/>
<dbReference type="PANTHER" id="PTHR43395">
    <property type="entry name" value="SENSOR HISTIDINE KINASE CHEA"/>
    <property type="match status" value="1"/>
</dbReference>
<dbReference type="STRING" id="1450648.CLORY_19950"/>
<evidence type="ECO:0000256" key="2">
    <source>
        <dbReference type="ARBA" id="ARBA00012438"/>
    </source>
</evidence>
<dbReference type="EMBL" id="MZGV01000018">
    <property type="protein sequence ID" value="OPJ61903.1"/>
    <property type="molecule type" value="Genomic_DNA"/>
</dbReference>
<dbReference type="SMART" id="SM00260">
    <property type="entry name" value="CheW"/>
    <property type="match status" value="1"/>
</dbReference>
<keyword evidence="5" id="KW-0597">Phosphoprotein</keyword>
<keyword evidence="8" id="KW-0067">ATP-binding</keyword>
<dbReference type="SUPFAM" id="SSF47384">
    <property type="entry name" value="Homodimeric domain of signal transducing histidine kinase"/>
    <property type="match status" value="1"/>
</dbReference>
<dbReference type="PANTHER" id="PTHR43395:SF10">
    <property type="entry name" value="CHEMOTAXIS PROTEIN CHEA"/>
    <property type="match status" value="1"/>
</dbReference>
<dbReference type="Pfam" id="PF02895">
    <property type="entry name" value="H-kinase_dim"/>
    <property type="match status" value="1"/>
</dbReference>
<keyword evidence="14" id="KW-1185">Reference proteome</keyword>
<dbReference type="InterPro" id="IPR004358">
    <property type="entry name" value="Sig_transdc_His_kin-like_C"/>
</dbReference>
<dbReference type="GO" id="GO:0006935">
    <property type="term" value="P:chemotaxis"/>
    <property type="evidence" value="ECO:0007669"/>
    <property type="project" value="UniProtKB-KW"/>
</dbReference>
<reference evidence="13 14" key="1">
    <citation type="submission" date="2017-03" db="EMBL/GenBank/DDBJ databases">
        <title>Genome sequence of Clostridium oryzae DSM 28571.</title>
        <authorList>
            <person name="Poehlein A."/>
            <person name="Daniel R."/>
        </authorList>
    </citation>
    <scope>NUCLEOTIDE SEQUENCE [LARGE SCALE GENOMIC DNA]</scope>
    <source>
        <strain evidence="13 14">DSM 28571</strain>
    </source>
</reference>
<dbReference type="SUPFAM" id="SSF55874">
    <property type="entry name" value="ATPase domain of HSP90 chaperone/DNA topoisomerase II/histidine kinase"/>
    <property type="match status" value="1"/>
</dbReference>
<accession>A0A1V4IPR8</accession>
<dbReference type="GO" id="GO:0005524">
    <property type="term" value="F:ATP binding"/>
    <property type="evidence" value="ECO:0007669"/>
    <property type="project" value="UniProtKB-KW"/>
</dbReference>
<sequence>MDLVGEIVIAEAMVRENPDVSNMDLPNFKKATVQLHKIINELQAIVMSIRMVPLANTFYKMNRIVRDMGKKLDKKVELKIYGQDTEVDKNIIEHISDPLMHLIRNSVDHGIESDAERKEKGKNEPAEITLEAKNSSGEVLIIVKDNGRGLNKDKILAKAKENNLWNDLGKEVTAKEIYKFICMPGFSTKDNVSEFSGRGVGMDVVCKNIERIGGTVEIESELGESTTIALKIPLTLAIIDGMNITVGKSKYTIPTTAIKESFKVKKQDIIMDTDGNEMVIVRGKCYPIKRLHAIYNVATSIQNICDGICIMVENQNKGVVVFADELIGERQVVVKALPNYLKNVKGLMGCTLLGDGSISLIIDVENLFG</sequence>
<keyword evidence="7" id="KW-0418">Kinase</keyword>
<comment type="catalytic activity">
    <reaction evidence="1">
        <text>ATP + protein L-histidine = ADP + protein N-phospho-L-histidine.</text>
        <dbReference type="EC" id="2.7.13.3"/>
    </reaction>
</comment>
<evidence type="ECO:0000256" key="5">
    <source>
        <dbReference type="ARBA" id="ARBA00022553"/>
    </source>
</evidence>
<dbReference type="InterPro" id="IPR004105">
    <property type="entry name" value="CheA-like_dim"/>
</dbReference>
<dbReference type="AlphaFoldDB" id="A0A1V4IPR8"/>